<evidence type="ECO:0000313" key="13">
    <source>
        <dbReference type="EMBL" id="KAF2280810.1"/>
    </source>
</evidence>
<evidence type="ECO:0000256" key="11">
    <source>
        <dbReference type="SAM" id="MobiDB-lite"/>
    </source>
</evidence>
<evidence type="ECO:0000259" key="12">
    <source>
        <dbReference type="PROSITE" id="PS50072"/>
    </source>
</evidence>
<evidence type="ECO:0000256" key="3">
    <source>
        <dbReference type="ARBA" id="ARBA00013194"/>
    </source>
</evidence>
<dbReference type="PRINTS" id="PR00153">
    <property type="entry name" value="CSAPPISMRASE"/>
</dbReference>
<sequence>MASERQPSPKAAKRSRSEMEDDSPQKPAVDDEDTSSDDDFGPALPASAPKRKKRKLPYEKLYIAALPSAGRYFRSLMHRDQLSFTVFTPFTEFLITTSVDGVVKFWKKDFGGIEFVKEFKAHDGEIRSVSVSADGRSFATAGSDNTVKIFDVATFDLLSMLNLDYAPKAVCWVHGRGASLPLLAISSDENPMIRIYDGRGENQEPLHVLKSLHRAPVILMAYNNEYDCVVSVDQGGMLEYWRPSGNYEKPDNVFSMKSSTNLFEFKKSKSVPSSITMSPTGKQFATFSFPDRKVRVFDFASGKLHRTYDESIETITEMLQAGTALQKLEDLEFGRRLGIERELDHPTMRSRMNVIFDETGNFILYGSMYGVKVINTLTNRVVKVYGKDEALRPLNVALYQGQPEKKGVVTVEMAASENPLLQEAEARDAMLVCTGSGKVRFYMFTNNDSVSKSERDIQNERPRDANAKAVQETKKAASATSATIHTTYGDITIRLFPEAAPKAVENFVTHAKNGYYNDVIFHRVIRKFMIQTGDPLGDGTGGESIWGKEFEDEFSTLKHDKPYTVSMANAGPNTNGSQFFITTEKTPWLDGKHTIFGRAIQGLDVVHKIENAKVYKEKPQEDIKIINISVA</sequence>
<dbReference type="EC" id="5.2.1.8" evidence="3"/>
<name>A0A6A6JW18_WESOR</name>
<feature type="repeat" description="WD" evidence="10">
    <location>
        <begin position="75"/>
        <end position="107"/>
    </location>
</feature>
<protein>
    <recommendedName>
        <fullName evidence="9">Peptidyl-prolyl cis-trans isomerase-like 1</fullName>
        <ecNumber evidence="3">5.2.1.8</ecNumber>
    </recommendedName>
    <alternativeName>
        <fullName evidence="8">Rotamase</fullName>
    </alternativeName>
</protein>
<dbReference type="GO" id="GO:0003755">
    <property type="term" value="F:peptidyl-prolyl cis-trans isomerase activity"/>
    <property type="evidence" value="ECO:0007669"/>
    <property type="project" value="UniProtKB-KW"/>
</dbReference>
<keyword evidence="5" id="KW-0677">Repeat</keyword>
<dbReference type="EMBL" id="ML986484">
    <property type="protein sequence ID" value="KAF2280810.1"/>
    <property type="molecule type" value="Genomic_DNA"/>
</dbReference>
<evidence type="ECO:0000256" key="8">
    <source>
        <dbReference type="ARBA" id="ARBA00029569"/>
    </source>
</evidence>
<dbReference type="InterPro" id="IPR029000">
    <property type="entry name" value="Cyclophilin-like_dom_sf"/>
</dbReference>
<organism evidence="13 14">
    <name type="scientific">Westerdykella ornata</name>
    <dbReference type="NCBI Taxonomy" id="318751"/>
    <lineage>
        <taxon>Eukaryota</taxon>
        <taxon>Fungi</taxon>
        <taxon>Dikarya</taxon>
        <taxon>Ascomycota</taxon>
        <taxon>Pezizomycotina</taxon>
        <taxon>Dothideomycetes</taxon>
        <taxon>Pleosporomycetidae</taxon>
        <taxon>Pleosporales</taxon>
        <taxon>Sporormiaceae</taxon>
        <taxon>Westerdykella</taxon>
    </lineage>
</organism>
<dbReference type="RefSeq" id="XP_033658347.1">
    <property type="nucleotide sequence ID" value="XM_033796657.1"/>
</dbReference>
<dbReference type="Gene3D" id="2.130.10.10">
    <property type="entry name" value="YVTN repeat-like/Quinoprotein amine dehydrogenase"/>
    <property type="match status" value="1"/>
</dbReference>
<dbReference type="PANTHER" id="PTHR45625:SF4">
    <property type="entry name" value="PEPTIDYLPROLYL ISOMERASE DOMAIN AND WD REPEAT-CONTAINING PROTEIN 1"/>
    <property type="match status" value="1"/>
</dbReference>
<dbReference type="PANTHER" id="PTHR45625">
    <property type="entry name" value="PEPTIDYL-PROLYL CIS-TRANS ISOMERASE-RELATED"/>
    <property type="match status" value="1"/>
</dbReference>
<dbReference type="PROSITE" id="PS50294">
    <property type="entry name" value="WD_REPEATS_REGION"/>
    <property type="match status" value="1"/>
</dbReference>
<evidence type="ECO:0000256" key="4">
    <source>
        <dbReference type="ARBA" id="ARBA00022574"/>
    </source>
</evidence>
<comment type="catalytic activity">
    <reaction evidence="1">
        <text>[protein]-peptidylproline (omega=180) = [protein]-peptidylproline (omega=0)</text>
        <dbReference type="Rhea" id="RHEA:16237"/>
        <dbReference type="Rhea" id="RHEA-COMP:10747"/>
        <dbReference type="Rhea" id="RHEA-COMP:10748"/>
        <dbReference type="ChEBI" id="CHEBI:83833"/>
        <dbReference type="ChEBI" id="CHEBI:83834"/>
        <dbReference type="EC" id="5.2.1.8"/>
    </reaction>
</comment>
<feature type="region of interest" description="Disordered" evidence="11">
    <location>
        <begin position="1"/>
        <end position="52"/>
    </location>
</feature>
<dbReference type="SUPFAM" id="SSF50978">
    <property type="entry name" value="WD40 repeat-like"/>
    <property type="match status" value="1"/>
</dbReference>
<dbReference type="Pfam" id="PF00400">
    <property type="entry name" value="WD40"/>
    <property type="match status" value="1"/>
</dbReference>
<dbReference type="FunFam" id="2.40.100.10:FF:000003">
    <property type="entry name" value="Peptidylprolyl isomerase domain and WD repeat-containing 1"/>
    <property type="match status" value="1"/>
</dbReference>
<dbReference type="OrthoDB" id="10264753at2759"/>
<gene>
    <name evidence="13" type="ORF">EI97DRAFT_409051</name>
</gene>
<dbReference type="FunFam" id="2.130.10.10:FF:000450">
    <property type="entry name" value="Peptidylprolyl isomerase domain and WD-repeat protein 1"/>
    <property type="match status" value="1"/>
</dbReference>
<keyword evidence="4 10" id="KW-0853">WD repeat</keyword>
<evidence type="ECO:0000256" key="6">
    <source>
        <dbReference type="ARBA" id="ARBA00023110"/>
    </source>
</evidence>
<dbReference type="InterPro" id="IPR036322">
    <property type="entry name" value="WD40_repeat_dom_sf"/>
</dbReference>
<dbReference type="Gene3D" id="2.40.100.10">
    <property type="entry name" value="Cyclophilin-like"/>
    <property type="match status" value="1"/>
</dbReference>
<dbReference type="PROSITE" id="PS00170">
    <property type="entry name" value="CSA_PPIASE_1"/>
    <property type="match status" value="1"/>
</dbReference>
<comment type="similarity">
    <text evidence="2">Belongs to the cyclophilin-type PPIase family.</text>
</comment>
<dbReference type="InterPro" id="IPR015943">
    <property type="entry name" value="WD40/YVTN_repeat-like_dom_sf"/>
</dbReference>
<feature type="domain" description="PPIase cyclophilin-type" evidence="12">
    <location>
        <begin position="485"/>
        <end position="630"/>
    </location>
</feature>
<dbReference type="InterPro" id="IPR002130">
    <property type="entry name" value="Cyclophilin-type_PPIase_dom"/>
</dbReference>
<dbReference type="AlphaFoldDB" id="A0A6A6JW18"/>
<dbReference type="Pfam" id="PF00160">
    <property type="entry name" value="Pro_isomerase"/>
    <property type="match status" value="1"/>
</dbReference>
<dbReference type="InterPro" id="IPR001680">
    <property type="entry name" value="WD40_rpt"/>
</dbReference>
<dbReference type="PROSITE" id="PS50082">
    <property type="entry name" value="WD_REPEATS_2"/>
    <property type="match status" value="2"/>
</dbReference>
<dbReference type="GeneID" id="54549832"/>
<keyword evidence="6" id="KW-0697">Rotamase</keyword>
<dbReference type="GO" id="GO:0005634">
    <property type="term" value="C:nucleus"/>
    <property type="evidence" value="ECO:0007669"/>
    <property type="project" value="UniProtKB-ARBA"/>
</dbReference>
<feature type="repeat" description="WD" evidence="10">
    <location>
        <begin position="119"/>
        <end position="160"/>
    </location>
</feature>
<dbReference type="InterPro" id="IPR020892">
    <property type="entry name" value="Cyclophilin-type_PPIase_CS"/>
</dbReference>
<dbReference type="GO" id="GO:0006457">
    <property type="term" value="P:protein folding"/>
    <property type="evidence" value="ECO:0007669"/>
    <property type="project" value="InterPro"/>
</dbReference>
<keyword evidence="7" id="KW-0413">Isomerase</keyword>
<evidence type="ECO:0000256" key="1">
    <source>
        <dbReference type="ARBA" id="ARBA00000971"/>
    </source>
</evidence>
<evidence type="ECO:0000256" key="5">
    <source>
        <dbReference type="ARBA" id="ARBA00022737"/>
    </source>
</evidence>
<evidence type="ECO:0000256" key="7">
    <source>
        <dbReference type="ARBA" id="ARBA00023235"/>
    </source>
</evidence>
<reference evidence="13" key="1">
    <citation type="journal article" date="2020" name="Stud. Mycol.">
        <title>101 Dothideomycetes genomes: a test case for predicting lifestyles and emergence of pathogens.</title>
        <authorList>
            <person name="Haridas S."/>
            <person name="Albert R."/>
            <person name="Binder M."/>
            <person name="Bloem J."/>
            <person name="Labutti K."/>
            <person name="Salamov A."/>
            <person name="Andreopoulos B."/>
            <person name="Baker S."/>
            <person name="Barry K."/>
            <person name="Bills G."/>
            <person name="Bluhm B."/>
            <person name="Cannon C."/>
            <person name="Castanera R."/>
            <person name="Culley D."/>
            <person name="Daum C."/>
            <person name="Ezra D."/>
            <person name="Gonzalez J."/>
            <person name="Henrissat B."/>
            <person name="Kuo A."/>
            <person name="Liang C."/>
            <person name="Lipzen A."/>
            <person name="Lutzoni F."/>
            <person name="Magnuson J."/>
            <person name="Mondo S."/>
            <person name="Nolan M."/>
            <person name="Ohm R."/>
            <person name="Pangilinan J."/>
            <person name="Park H.-J."/>
            <person name="Ramirez L."/>
            <person name="Alfaro M."/>
            <person name="Sun H."/>
            <person name="Tritt A."/>
            <person name="Yoshinaga Y."/>
            <person name="Zwiers L.-H."/>
            <person name="Turgeon B."/>
            <person name="Goodwin S."/>
            <person name="Spatafora J."/>
            <person name="Crous P."/>
            <person name="Grigoriev I."/>
        </authorList>
    </citation>
    <scope>NUCLEOTIDE SEQUENCE</scope>
    <source>
        <strain evidence="13">CBS 379.55</strain>
    </source>
</reference>
<keyword evidence="14" id="KW-1185">Reference proteome</keyword>
<evidence type="ECO:0000256" key="9">
    <source>
        <dbReference type="ARBA" id="ARBA00040798"/>
    </source>
</evidence>
<feature type="compositionally biased region" description="Acidic residues" evidence="11">
    <location>
        <begin position="30"/>
        <end position="40"/>
    </location>
</feature>
<dbReference type="Proteomes" id="UP000800097">
    <property type="component" value="Unassembled WGS sequence"/>
</dbReference>
<dbReference type="CDD" id="cd01927">
    <property type="entry name" value="cyclophilin_WD40"/>
    <property type="match status" value="1"/>
</dbReference>
<dbReference type="SUPFAM" id="SSF50891">
    <property type="entry name" value="Cyclophilin-like"/>
    <property type="match status" value="1"/>
</dbReference>
<accession>A0A6A6JW18</accession>
<proteinExistence type="inferred from homology"/>
<dbReference type="SMART" id="SM00320">
    <property type="entry name" value="WD40"/>
    <property type="match status" value="4"/>
</dbReference>
<evidence type="ECO:0000256" key="10">
    <source>
        <dbReference type="PROSITE-ProRule" id="PRU00221"/>
    </source>
</evidence>
<evidence type="ECO:0000313" key="14">
    <source>
        <dbReference type="Proteomes" id="UP000800097"/>
    </source>
</evidence>
<evidence type="ECO:0000256" key="2">
    <source>
        <dbReference type="ARBA" id="ARBA00007365"/>
    </source>
</evidence>
<dbReference type="PROSITE" id="PS50072">
    <property type="entry name" value="CSA_PPIASE_2"/>
    <property type="match status" value="1"/>
</dbReference>
<dbReference type="InterPro" id="IPR044666">
    <property type="entry name" value="Cyclophilin_A-like"/>
</dbReference>